<evidence type="ECO:0000313" key="3">
    <source>
        <dbReference type="Proteomes" id="UP000886722"/>
    </source>
</evidence>
<gene>
    <name evidence="2" type="ORF">IAD06_10220</name>
</gene>
<dbReference type="InterPro" id="IPR007345">
    <property type="entry name" value="Polysacch_pyruvyl_Trfase"/>
</dbReference>
<keyword evidence="2" id="KW-0808">Transferase</keyword>
<accession>A0A9D1KE28</accession>
<dbReference type="Proteomes" id="UP000886722">
    <property type="component" value="Unassembled WGS sequence"/>
</dbReference>
<dbReference type="EMBL" id="DVKT01000075">
    <property type="protein sequence ID" value="HIT40389.1"/>
    <property type="molecule type" value="Genomic_DNA"/>
</dbReference>
<name>A0A9D1KE28_9BACT</name>
<dbReference type="Pfam" id="PF04230">
    <property type="entry name" value="PS_pyruv_trans"/>
    <property type="match status" value="1"/>
</dbReference>
<dbReference type="AlphaFoldDB" id="A0A9D1KE28"/>
<organism evidence="2 3">
    <name type="scientific">Candidatus Caccoplasma intestinavium</name>
    <dbReference type="NCBI Taxonomy" id="2840716"/>
    <lineage>
        <taxon>Bacteria</taxon>
        <taxon>Pseudomonadati</taxon>
        <taxon>Bacteroidota</taxon>
        <taxon>Bacteroidia</taxon>
        <taxon>Bacteroidales</taxon>
        <taxon>Bacteroidaceae</taxon>
        <taxon>Bacteroidaceae incertae sedis</taxon>
        <taxon>Candidatus Caccoplasma</taxon>
    </lineage>
</organism>
<reference evidence="2" key="1">
    <citation type="submission" date="2020-10" db="EMBL/GenBank/DDBJ databases">
        <authorList>
            <person name="Gilroy R."/>
        </authorList>
    </citation>
    <scope>NUCLEOTIDE SEQUENCE</scope>
    <source>
        <strain evidence="2">21143</strain>
    </source>
</reference>
<protein>
    <submittedName>
        <fullName evidence="2">Polysaccharide pyruvyl transferase family protein</fullName>
    </submittedName>
</protein>
<evidence type="ECO:0000313" key="2">
    <source>
        <dbReference type="EMBL" id="HIT40389.1"/>
    </source>
</evidence>
<evidence type="ECO:0000259" key="1">
    <source>
        <dbReference type="Pfam" id="PF04230"/>
    </source>
</evidence>
<dbReference type="GO" id="GO:0016740">
    <property type="term" value="F:transferase activity"/>
    <property type="evidence" value="ECO:0007669"/>
    <property type="project" value="UniProtKB-KW"/>
</dbReference>
<sequence>MSRYALTRVVYRILKFLQRQTTLANKRLFDNFTHHMLHETTQLYHTFDELQKNPPEADVYIVGSDQIWNIFYEAGRDPVFYLEFVDSGKRISYAASFSYIDIDEENCERIARSLSKFDAVSVREYHGIDILRTMGIDGTWVLDPVFLLSVDEWKKLMKPMNETNEPYLLIYDFEGNNELKNFAIKYAKDKGLKMYSISDRAYQTRYADKHFTKTGPCEFISLIYHCSAFVSNSFHGTAFSIMFHKPFYVFGRNRHKVNSRMESLLSMFELSNRYIHSAGDYIGEQISEIDWVKIESMKSRFLNRSETFIQMALTES</sequence>
<comment type="caution">
    <text evidence="2">The sequence shown here is derived from an EMBL/GenBank/DDBJ whole genome shotgun (WGS) entry which is preliminary data.</text>
</comment>
<proteinExistence type="predicted"/>
<reference evidence="2" key="2">
    <citation type="journal article" date="2021" name="PeerJ">
        <title>Extensive microbial diversity within the chicken gut microbiome revealed by metagenomics and culture.</title>
        <authorList>
            <person name="Gilroy R."/>
            <person name="Ravi A."/>
            <person name="Getino M."/>
            <person name="Pursley I."/>
            <person name="Horton D.L."/>
            <person name="Alikhan N.F."/>
            <person name="Baker D."/>
            <person name="Gharbi K."/>
            <person name="Hall N."/>
            <person name="Watson M."/>
            <person name="Adriaenssens E.M."/>
            <person name="Foster-Nyarko E."/>
            <person name="Jarju S."/>
            <person name="Secka A."/>
            <person name="Antonio M."/>
            <person name="Oren A."/>
            <person name="Chaudhuri R.R."/>
            <person name="La Ragione R."/>
            <person name="Hildebrand F."/>
            <person name="Pallen M.J."/>
        </authorList>
    </citation>
    <scope>NUCLEOTIDE SEQUENCE</scope>
    <source>
        <strain evidence="2">21143</strain>
    </source>
</reference>
<feature type="domain" description="Polysaccharide pyruvyl transferase" evidence="1">
    <location>
        <begin position="38"/>
        <end position="252"/>
    </location>
</feature>